<feature type="domain" description="Piwi" evidence="11">
    <location>
        <begin position="619"/>
        <end position="905"/>
    </location>
</feature>
<dbReference type="GO" id="GO:0006417">
    <property type="term" value="P:regulation of translation"/>
    <property type="evidence" value="ECO:0007669"/>
    <property type="project" value="UniProtKB-KW"/>
</dbReference>
<evidence type="ECO:0000259" key="10">
    <source>
        <dbReference type="PROSITE" id="PS50821"/>
    </source>
</evidence>
<dbReference type="FunFam" id="3.30.420.10:FF:000014">
    <property type="entry name" value="Piwi-like RNA-mediated gene silencing 1"/>
    <property type="match status" value="1"/>
</dbReference>
<dbReference type="GO" id="GO:0031047">
    <property type="term" value="P:regulatory ncRNA-mediated gene silencing"/>
    <property type="evidence" value="ECO:0007669"/>
    <property type="project" value="UniProtKB-KW"/>
</dbReference>
<dbReference type="SMART" id="SM00950">
    <property type="entry name" value="Piwi"/>
    <property type="match status" value="1"/>
</dbReference>
<organism evidence="12 13">
    <name type="scientific">Oryzias melastigma</name>
    <name type="common">Marine medaka</name>
    <dbReference type="NCBI Taxonomy" id="30732"/>
    <lineage>
        <taxon>Eukaryota</taxon>
        <taxon>Metazoa</taxon>
        <taxon>Chordata</taxon>
        <taxon>Craniata</taxon>
        <taxon>Vertebrata</taxon>
        <taxon>Euteleostomi</taxon>
        <taxon>Actinopterygii</taxon>
        <taxon>Neopterygii</taxon>
        <taxon>Teleostei</taxon>
        <taxon>Neoteleostei</taxon>
        <taxon>Acanthomorphata</taxon>
        <taxon>Ovalentaria</taxon>
        <taxon>Atherinomorphae</taxon>
        <taxon>Beloniformes</taxon>
        <taxon>Adrianichthyidae</taxon>
        <taxon>Oryziinae</taxon>
        <taxon>Oryzias</taxon>
    </lineage>
</organism>
<evidence type="ECO:0000256" key="1">
    <source>
        <dbReference type="ARBA" id="ARBA00004496"/>
    </source>
</evidence>
<dbReference type="InterPro" id="IPR003100">
    <property type="entry name" value="PAZ_dom"/>
</dbReference>
<dbReference type="Gene3D" id="3.40.50.2300">
    <property type="match status" value="1"/>
</dbReference>
<name>A0A834CNI8_ORYME</name>
<keyword evidence="5" id="KW-0810">Translation regulation</keyword>
<dbReference type="AlphaFoldDB" id="A0A834CNI8"/>
<evidence type="ECO:0000256" key="6">
    <source>
        <dbReference type="ARBA" id="ARBA00022884"/>
    </source>
</evidence>
<evidence type="ECO:0000256" key="3">
    <source>
        <dbReference type="ARBA" id="ARBA00022490"/>
    </source>
</evidence>
<keyword evidence="2" id="KW-0217">Developmental protein</keyword>
<dbReference type="GO" id="GO:0030154">
    <property type="term" value="P:cell differentiation"/>
    <property type="evidence" value="ECO:0007669"/>
    <property type="project" value="UniProtKB-KW"/>
</dbReference>
<dbReference type="GO" id="GO:0051321">
    <property type="term" value="P:meiotic cell cycle"/>
    <property type="evidence" value="ECO:0007669"/>
    <property type="project" value="UniProtKB-KW"/>
</dbReference>
<evidence type="ECO:0000256" key="9">
    <source>
        <dbReference type="ARBA" id="ARBA00038291"/>
    </source>
</evidence>
<dbReference type="SMART" id="SM00949">
    <property type="entry name" value="PAZ"/>
    <property type="match status" value="1"/>
</dbReference>
<dbReference type="Pfam" id="PF02171">
    <property type="entry name" value="Piwi"/>
    <property type="match status" value="1"/>
</dbReference>
<dbReference type="Proteomes" id="UP000646548">
    <property type="component" value="Unassembled WGS sequence"/>
</dbReference>
<sequence length="956" mass="107882">MPSRFTGQGVQKMFMQALTPPSLLVLPVGESALNTLLPRNDPKCLAGLVQDHEAEHVVKIPPCLERVNPRSRCHLLPLLQRLSWLVEADRKVLQDHIPLRGNLLASCNRIGLFIRILIDGSASHARTLLQISAGFQQVKLGERGGHRRDVNDFGINTRQLMEHVKESKCGTSGSPIQLTANFYRILSRPQWVLYQYHVDFKPPMESRRLRTALLYRHTDVIGDARTFDGALLILPRRLHCKETVLHSETKSGEKVLITVTLTNELPPTSPVCIQFYNILFKRVLRLLEMQQIGRNYYNPKTPLNIPQHSLTIWPGYSTTILQYESSIMLCTDVSHKVLRSETVLDFMINLRQKCGNQRFPDACAKELIGLIVLTKYNNKTYRIDEIAWDHNPSNTFKRGDTDISFINYYKTQYGLDIKDGNQVLLVSNVKKRTGPGGGPPPGPAMLIPELCYLTGLTDKMRSDFTIMKDLSEHTRLSPDKRISCLSGFIEDINGNAAVQDELKKWGLGFDKHLLNLTARVLGPERIFQGQRSYEYNPMSGDWSREMRGIPIISSPPLNDWILLYTRRNSNEAQSLLQTLGKVSGPLGLRLQRAVMIEYEDHQESLLRALRENVGGSTQMVVVILPNNRKDKYDNVKKYLCVECPTPSQCVVSRTLSRPQALMTVATKIALQMSCKMGGELWSVEIPLKQLMIVGIDCYHDISAGKRSIGAMVASLNHTMSRWYSKCVLQHKGQELMDGLKMAFAGALKDYLKFNNCLPSRIIVYRDGVGDGQLHSVVNYEISQILESIKSMGQDYEPKVTVVVVKKRISSRFFAMINGKVNNPPPGTVIDTEVTRPEWYDFFIVSQAVRCGSVSPTHYNVVYDTSGLKPDHMQRLTYKLCHMYYNWQGLIRVPAPCQYAHKLAFLCSPFSFLWEYMSIEALTGLPGPTEVGPEPRMRGPTVGEAALLGAPDFSNGT</sequence>
<evidence type="ECO:0000313" key="12">
    <source>
        <dbReference type="EMBL" id="KAF6729960.1"/>
    </source>
</evidence>
<dbReference type="PANTHER" id="PTHR22891">
    <property type="entry name" value="EUKARYOTIC TRANSLATION INITIATION FACTOR 2C"/>
    <property type="match status" value="1"/>
</dbReference>
<dbReference type="EMBL" id="WKFB01000248">
    <property type="protein sequence ID" value="KAF6729960.1"/>
    <property type="molecule type" value="Genomic_DNA"/>
</dbReference>
<dbReference type="FunFam" id="2.170.260.10:FF:000003">
    <property type="entry name" value="Piwi-like RNA-mediated gene silencing 2"/>
    <property type="match status" value="1"/>
</dbReference>
<dbReference type="SUPFAM" id="SSF53098">
    <property type="entry name" value="Ribonuclease H-like"/>
    <property type="match status" value="1"/>
</dbReference>
<dbReference type="GO" id="GO:0003723">
    <property type="term" value="F:RNA binding"/>
    <property type="evidence" value="ECO:0007669"/>
    <property type="project" value="UniProtKB-KW"/>
</dbReference>
<dbReference type="PROSITE" id="PS50822">
    <property type="entry name" value="PIWI"/>
    <property type="match status" value="1"/>
</dbReference>
<proteinExistence type="inferred from homology"/>
<evidence type="ECO:0000259" key="11">
    <source>
        <dbReference type="PROSITE" id="PS50822"/>
    </source>
</evidence>
<dbReference type="InterPro" id="IPR036397">
    <property type="entry name" value="RNaseH_sf"/>
</dbReference>
<dbReference type="InterPro" id="IPR012337">
    <property type="entry name" value="RNaseH-like_sf"/>
</dbReference>
<keyword evidence="6" id="KW-0694">RNA-binding</keyword>
<feature type="domain" description="PAZ" evidence="10">
    <location>
        <begin position="342"/>
        <end position="455"/>
    </location>
</feature>
<dbReference type="PROSITE" id="PS50821">
    <property type="entry name" value="PAZ"/>
    <property type="match status" value="1"/>
</dbReference>
<evidence type="ECO:0000256" key="5">
    <source>
        <dbReference type="ARBA" id="ARBA00022845"/>
    </source>
</evidence>
<evidence type="ECO:0000256" key="8">
    <source>
        <dbReference type="ARBA" id="ARBA00023254"/>
    </source>
</evidence>
<comment type="caution">
    <text evidence="12">The sequence shown here is derived from an EMBL/GenBank/DDBJ whole genome shotgun (WGS) entry which is preliminary data.</text>
</comment>
<reference evidence="12" key="1">
    <citation type="journal article" name="BMC Genomics">
        <title>Long-read sequencing and de novo genome assembly of marine medaka (Oryzias melastigma).</title>
        <authorList>
            <person name="Liang P."/>
            <person name="Saqib H.S.A."/>
            <person name="Ni X."/>
            <person name="Shen Y."/>
        </authorList>
    </citation>
    <scope>NUCLEOTIDE SEQUENCE</scope>
    <source>
        <strain evidence="12">Bigg-433</strain>
    </source>
</reference>
<evidence type="ECO:0000256" key="2">
    <source>
        <dbReference type="ARBA" id="ARBA00022473"/>
    </source>
</evidence>
<dbReference type="InterPro" id="IPR036085">
    <property type="entry name" value="PAZ_dom_sf"/>
</dbReference>
<evidence type="ECO:0000256" key="7">
    <source>
        <dbReference type="ARBA" id="ARBA00023158"/>
    </source>
</evidence>
<dbReference type="GO" id="GO:0043186">
    <property type="term" value="C:P granule"/>
    <property type="evidence" value="ECO:0007669"/>
    <property type="project" value="UniProtKB-ARBA"/>
</dbReference>
<accession>A0A834CNI8</accession>
<dbReference type="SUPFAM" id="SSF101690">
    <property type="entry name" value="PAZ domain"/>
    <property type="match status" value="1"/>
</dbReference>
<keyword evidence="7" id="KW-0943">RNA-mediated gene silencing</keyword>
<dbReference type="InterPro" id="IPR003165">
    <property type="entry name" value="Piwi"/>
</dbReference>
<protein>
    <submittedName>
        <fullName evidence="12">Piwi-like protein 1</fullName>
    </submittedName>
</protein>
<dbReference type="Gene3D" id="2.170.260.10">
    <property type="entry name" value="paz domain"/>
    <property type="match status" value="1"/>
</dbReference>
<evidence type="ECO:0000313" key="13">
    <source>
        <dbReference type="Proteomes" id="UP000646548"/>
    </source>
</evidence>
<evidence type="ECO:0000256" key="4">
    <source>
        <dbReference type="ARBA" id="ARBA00022782"/>
    </source>
</evidence>
<dbReference type="CDD" id="cd02845">
    <property type="entry name" value="PAZ_piwi_like"/>
    <property type="match status" value="1"/>
</dbReference>
<gene>
    <name evidence="12" type="ORF">FQA47_008704</name>
</gene>
<dbReference type="CDD" id="cd04658">
    <property type="entry name" value="Piwi_piwi-like_Euk"/>
    <property type="match status" value="1"/>
</dbReference>
<keyword evidence="3" id="KW-0963">Cytoplasm</keyword>
<dbReference type="Pfam" id="PF02170">
    <property type="entry name" value="PAZ"/>
    <property type="match status" value="1"/>
</dbReference>
<keyword evidence="4" id="KW-0221">Differentiation</keyword>
<comment type="similarity">
    <text evidence="9">Belongs to the argonaute family. Piwi subfamily.</text>
</comment>
<dbReference type="Pfam" id="PF23278">
    <property type="entry name" value="Piwi_N"/>
    <property type="match status" value="1"/>
</dbReference>
<comment type="subcellular location">
    <subcellularLocation>
        <location evidence="1">Cytoplasm</location>
    </subcellularLocation>
</comment>
<dbReference type="Gene3D" id="3.30.420.10">
    <property type="entry name" value="Ribonuclease H-like superfamily/Ribonuclease H"/>
    <property type="match status" value="1"/>
</dbReference>
<keyword evidence="8" id="KW-0469">Meiosis</keyword>